<evidence type="ECO:0000256" key="1">
    <source>
        <dbReference type="SAM" id="MobiDB-lite"/>
    </source>
</evidence>
<organism evidence="2 3">
    <name type="scientific">Ancylostoma ceylanicum</name>
    <dbReference type="NCBI Taxonomy" id="53326"/>
    <lineage>
        <taxon>Eukaryota</taxon>
        <taxon>Metazoa</taxon>
        <taxon>Ecdysozoa</taxon>
        <taxon>Nematoda</taxon>
        <taxon>Chromadorea</taxon>
        <taxon>Rhabditida</taxon>
        <taxon>Rhabditina</taxon>
        <taxon>Rhabditomorpha</taxon>
        <taxon>Strongyloidea</taxon>
        <taxon>Ancylostomatidae</taxon>
        <taxon>Ancylostomatinae</taxon>
        <taxon>Ancylostoma</taxon>
    </lineage>
</organism>
<feature type="region of interest" description="Disordered" evidence="1">
    <location>
        <begin position="61"/>
        <end position="88"/>
    </location>
</feature>
<dbReference type="EMBL" id="JARK01001343">
    <property type="protein sequence ID" value="EYC28583.1"/>
    <property type="molecule type" value="Genomic_DNA"/>
</dbReference>
<dbReference type="OrthoDB" id="331602at2759"/>
<keyword evidence="3" id="KW-1185">Reference proteome</keyword>
<evidence type="ECO:0000313" key="3">
    <source>
        <dbReference type="Proteomes" id="UP000024635"/>
    </source>
</evidence>
<dbReference type="Proteomes" id="UP000024635">
    <property type="component" value="Unassembled WGS sequence"/>
</dbReference>
<proteinExistence type="predicted"/>
<reference evidence="3" key="1">
    <citation type="journal article" date="2015" name="Nat. Genet.">
        <title>The genome and transcriptome of the zoonotic hookworm Ancylostoma ceylanicum identify infection-specific gene families.</title>
        <authorList>
            <person name="Schwarz E.M."/>
            <person name="Hu Y."/>
            <person name="Antoshechkin I."/>
            <person name="Miller M.M."/>
            <person name="Sternberg P.W."/>
            <person name="Aroian R.V."/>
        </authorList>
    </citation>
    <scope>NUCLEOTIDE SEQUENCE</scope>
    <source>
        <strain evidence="3">HY135</strain>
    </source>
</reference>
<comment type="caution">
    <text evidence="2">The sequence shown here is derived from an EMBL/GenBank/DDBJ whole genome shotgun (WGS) entry which is preliminary data.</text>
</comment>
<name>A0A016VPC9_9BILA</name>
<dbReference type="AlphaFoldDB" id="A0A016VPC9"/>
<accession>A0A016VPC9</accession>
<gene>
    <name evidence="2" type="primary">Acey_s0007.g3298</name>
    <name evidence="2" type="ORF">Y032_0007g3298</name>
</gene>
<evidence type="ECO:0000313" key="2">
    <source>
        <dbReference type="EMBL" id="EYC28583.1"/>
    </source>
</evidence>
<sequence>MMFVGFPQGKGELRSTYSVFCAQTRFVPNSIPGWHTGSLLPPIASYRSPGVLHPSRATKTIAKDEQREEEGRDDRLCHFQELHNRRTK</sequence>
<protein>
    <submittedName>
        <fullName evidence="2">Uncharacterized protein</fullName>
    </submittedName>
</protein>